<protein>
    <submittedName>
        <fullName evidence="2">Uncharacterized protein</fullName>
    </submittedName>
</protein>
<evidence type="ECO:0000313" key="3">
    <source>
        <dbReference type="Proteomes" id="UP001334248"/>
    </source>
</evidence>
<dbReference type="GeneID" id="89994606"/>
<sequence>MPPILINPGGLIVAAYQKWTGHVSTRLSCLGSEARLSARWVIKRSEVSSNSRYSSPVADPTRRPPEHKSTPEMAHLDEKTREPREDPVEEDLKGGIVTTAPVEDLDEAAIFLREHNFTQGYLAELLEDSQANKKIVRRIDLTLMPLHEILYSRIWIWGLWRRKSAF</sequence>
<gene>
    <name evidence="2" type="ORF">PMZ80_001157</name>
</gene>
<feature type="compositionally biased region" description="Basic and acidic residues" evidence="1">
    <location>
        <begin position="60"/>
        <end position="91"/>
    </location>
</feature>
<keyword evidence="3" id="KW-1185">Reference proteome</keyword>
<name>A0ABR0S2G1_9EURO</name>
<evidence type="ECO:0000313" key="2">
    <source>
        <dbReference type="EMBL" id="KAK5947011.1"/>
    </source>
</evidence>
<feature type="region of interest" description="Disordered" evidence="1">
    <location>
        <begin position="51"/>
        <end position="91"/>
    </location>
</feature>
<evidence type="ECO:0000256" key="1">
    <source>
        <dbReference type="SAM" id="MobiDB-lite"/>
    </source>
</evidence>
<dbReference type="RefSeq" id="XP_064735101.1">
    <property type="nucleotide sequence ID" value="XM_064869604.1"/>
</dbReference>
<reference evidence="2 3" key="1">
    <citation type="journal article" date="2023" name="Res Sq">
        <title>Genomic and morphological characterization of Knufia obscura isolated from the Mars 2020 spacecraft assembly facility.</title>
        <authorList>
            <person name="Chander A.M."/>
            <person name="Teixeira M.M."/>
            <person name="Singh N.K."/>
            <person name="Williams M.P."/>
            <person name="Parker C.W."/>
            <person name="Leo P."/>
            <person name="Stajich J.E."/>
            <person name="Torok T."/>
            <person name="Tighe S."/>
            <person name="Mason C.E."/>
            <person name="Venkateswaran K."/>
        </authorList>
    </citation>
    <scope>NUCLEOTIDE SEQUENCE [LARGE SCALE GENOMIC DNA]</scope>
    <source>
        <strain evidence="2 3">CCFEE 5817</strain>
    </source>
</reference>
<accession>A0ABR0S2G1</accession>
<comment type="caution">
    <text evidence="2">The sequence shown here is derived from an EMBL/GenBank/DDBJ whole genome shotgun (WGS) entry which is preliminary data.</text>
</comment>
<proteinExistence type="predicted"/>
<dbReference type="EMBL" id="JAVHJV010000001">
    <property type="protein sequence ID" value="KAK5947011.1"/>
    <property type="molecule type" value="Genomic_DNA"/>
</dbReference>
<organism evidence="2 3">
    <name type="scientific">Knufia obscura</name>
    <dbReference type="NCBI Taxonomy" id="1635080"/>
    <lineage>
        <taxon>Eukaryota</taxon>
        <taxon>Fungi</taxon>
        <taxon>Dikarya</taxon>
        <taxon>Ascomycota</taxon>
        <taxon>Pezizomycotina</taxon>
        <taxon>Eurotiomycetes</taxon>
        <taxon>Chaetothyriomycetidae</taxon>
        <taxon>Chaetothyriales</taxon>
        <taxon>Trichomeriaceae</taxon>
        <taxon>Knufia</taxon>
    </lineage>
</organism>
<dbReference type="Proteomes" id="UP001334248">
    <property type="component" value="Unassembled WGS sequence"/>
</dbReference>